<proteinExistence type="predicted"/>
<dbReference type="KEGG" id="mamm:ABNF92_19620"/>
<geneLocation type="plasmid" evidence="1">
    <name>unnaned</name>
</geneLocation>
<evidence type="ECO:0000313" key="1">
    <source>
        <dbReference type="EMBL" id="XBQ21618.1"/>
    </source>
</evidence>
<evidence type="ECO:0008006" key="2">
    <source>
        <dbReference type="Google" id="ProtNLM"/>
    </source>
</evidence>
<sequence length="93" mass="10222">MRAVSIRVSEDTITFVKQEARRRGISTESEMWRIIIERGIAATEGANGKLDALLKIGVQTLCLSQRVAGVHEESLINAAREDSIAILEKMGVL</sequence>
<reference evidence="1" key="1">
    <citation type="submission" date="2024-05" db="EMBL/GenBank/DDBJ databases">
        <title>Draft Genome Sequences of Flagellimonas sp. MMG031 and Marinobacter sp. MMG032 Isolated from the dinoflagellate Symbiodinium pilosum.</title>
        <authorList>
            <person name="Shikuma N.J."/>
            <person name="Farrell M.V."/>
        </authorList>
    </citation>
    <scope>NUCLEOTIDE SEQUENCE</scope>
    <source>
        <strain evidence="1">MMG032</strain>
        <plasmid evidence="1">unnaned</plasmid>
    </source>
</reference>
<gene>
    <name evidence="1" type="ORF">ABNF92_19620</name>
</gene>
<name>A0AAU7MTG9_9GAMM</name>
<organism evidence="1">
    <name type="scientific">Marinobacter sp. MMG032</name>
    <dbReference type="NCBI Taxonomy" id="3158548"/>
    <lineage>
        <taxon>Bacteria</taxon>
        <taxon>Pseudomonadati</taxon>
        <taxon>Pseudomonadota</taxon>
        <taxon>Gammaproteobacteria</taxon>
        <taxon>Pseudomonadales</taxon>
        <taxon>Marinobacteraceae</taxon>
        <taxon>Marinobacter</taxon>
    </lineage>
</organism>
<dbReference type="RefSeq" id="WP_062786988.1">
    <property type="nucleotide sequence ID" value="NZ_CP157803.1"/>
</dbReference>
<protein>
    <recommendedName>
        <fullName evidence="2">Ribbon-helix-helix protein CopG domain-containing protein</fullName>
    </recommendedName>
</protein>
<keyword evidence="1" id="KW-0614">Plasmid</keyword>
<dbReference type="AlphaFoldDB" id="A0AAU7MTG9"/>
<accession>A0AAU7MTG9</accession>
<dbReference type="EMBL" id="CP157803">
    <property type="protein sequence ID" value="XBQ21618.1"/>
    <property type="molecule type" value="Genomic_DNA"/>
</dbReference>